<organism evidence="1 2">
    <name type="scientific">Neisseria elongata subsp. glycolytica ATCC 29315</name>
    <dbReference type="NCBI Taxonomy" id="546263"/>
    <lineage>
        <taxon>Bacteria</taxon>
        <taxon>Pseudomonadati</taxon>
        <taxon>Pseudomonadota</taxon>
        <taxon>Betaproteobacteria</taxon>
        <taxon>Neisseriales</taxon>
        <taxon>Neisseriaceae</taxon>
        <taxon>Neisseria</taxon>
    </lineage>
</organism>
<evidence type="ECO:0000313" key="2">
    <source>
        <dbReference type="Proteomes" id="UP000005536"/>
    </source>
</evidence>
<dbReference type="EMBL" id="ADBF01000006">
    <property type="protein sequence ID" value="EFE50936.1"/>
    <property type="molecule type" value="Genomic_DNA"/>
</dbReference>
<reference evidence="1 2" key="1">
    <citation type="submission" date="2010-02" db="EMBL/GenBank/DDBJ databases">
        <authorList>
            <person name="Weinstock G."/>
            <person name="Sodergren E."/>
            <person name="Clifton S."/>
            <person name="Fulton L."/>
            <person name="Fulton B."/>
            <person name="Courtney L."/>
            <person name="Fronick C."/>
            <person name="Harrison M."/>
            <person name="Strong C."/>
            <person name="Farmer C."/>
            <person name="Delahaunty K."/>
            <person name="Markovic C."/>
            <person name="Hall O."/>
            <person name="Minx P."/>
            <person name="Tomlinson C."/>
            <person name="Mitreva M."/>
            <person name="Nelson J."/>
            <person name="Hou S."/>
            <person name="Wollam A."/>
            <person name="Pepin K.H."/>
            <person name="Johnson M."/>
            <person name="Bhonagiri V."/>
            <person name="Zhang X."/>
            <person name="Suruliraj S."/>
            <person name="Warren W."/>
            <person name="Chinwalla A."/>
            <person name="Mardis E.R."/>
            <person name="Wilson R.K."/>
        </authorList>
    </citation>
    <scope>NUCLEOTIDE SEQUENCE [LARGE SCALE GENOMIC DNA]</scope>
    <source>
        <strain evidence="1 2">ATCC 29315</strain>
    </source>
</reference>
<proteinExistence type="predicted"/>
<dbReference type="AlphaFoldDB" id="D4DML9"/>
<protein>
    <submittedName>
        <fullName evidence="1">Uncharacterized protein</fullName>
    </submittedName>
</protein>
<sequence>METGGSCADGFKQFAAVLGVFVIDAVGDDFGIGLRFEGVAQGLEAFAFGFEVFDDAVVDDGNHAAGDVGVGVRLGYTAVGCPTGMTDTDMAEHAFFACRIFHQLHTADTADAFDFAVHVYGDTRRIVASVFKAFETVGQKIDYIVIGANSTYDTAHISSLVSKV</sequence>
<name>D4DML9_NEIEG</name>
<evidence type="ECO:0000313" key="1">
    <source>
        <dbReference type="EMBL" id="EFE50936.1"/>
    </source>
</evidence>
<comment type="caution">
    <text evidence="1">The sequence shown here is derived from an EMBL/GenBank/DDBJ whole genome shotgun (WGS) entry which is preliminary data.</text>
</comment>
<dbReference type="Proteomes" id="UP000005536">
    <property type="component" value="Unassembled WGS sequence"/>
</dbReference>
<gene>
    <name evidence="1" type="ORF">NEIELOOT_00287</name>
</gene>
<accession>D4DML9</accession>